<organism evidence="1 2">
    <name type="scientific">Paraburkholderia phenazinium</name>
    <dbReference type="NCBI Taxonomy" id="60549"/>
    <lineage>
        <taxon>Bacteria</taxon>
        <taxon>Pseudomonadati</taxon>
        <taxon>Pseudomonadota</taxon>
        <taxon>Betaproteobacteria</taxon>
        <taxon>Burkholderiales</taxon>
        <taxon>Burkholderiaceae</taxon>
        <taxon>Paraburkholderia</taxon>
    </lineage>
</organism>
<dbReference type="AlphaFoldDB" id="A0A1G7VQR9"/>
<dbReference type="Pfam" id="PF08786">
    <property type="entry name" value="DcrB"/>
    <property type="match status" value="1"/>
</dbReference>
<dbReference type="InterPro" id="IPR014894">
    <property type="entry name" value="DcrB/EagT6"/>
</dbReference>
<evidence type="ECO:0000313" key="2">
    <source>
        <dbReference type="Proteomes" id="UP000199706"/>
    </source>
</evidence>
<reference evidence="1 2" key="1">
    <citation type="submission" date="2016-10" db="EMBL/GenBank/DDBJ databases">
        <authorList>
            <person name="de Groot N.N."/>
        </authorList>
    </citation>
    <scope>NUCLEOTIDE SEQUENCE [LARGE SCALE GENOMIC DNA]</scope>
    <source>
        <strain evidence="1 2">LMG 2247</strain>
    </source>
</reference>
<dbReference type="InterPro" id="IPR016123">
    <property type="entry name" value="Mog1/PsbP_a/b/a-sand"/>
</dbReference>
<proteinExistence type="predicted"/>
<name>A0A1G7VQR9_9BURK</name>
<sequence>MSEYQMNDAVIDLPAQFIDKTMHVFTVDKDGGSPFTFVVSRAPMERDDTVDTFATRLVSEMRKTLPRFELKGIQNREVDGETARELDYQWVSDGTLLHQRQTVVMSAARGEKPVVIAFIGTCPKGFTQEWTKEYASMVSSVVLKRPDTPAFVATPISASAIGVVFVLNEKSGALYTLPGMTELFRHDVTEMFDGISFYGATGDPLSLDLAPAGQPGWRAPDGRIFLLWSVDPLARPPLADRLADLKSVKGMSGLSSVDDVRDYLASVANAH</sequence>
<dbReference type="Gene3D" id="3.40.1000.10">
    <property type="entry name" value="Mog1/PsbP, alpha/beta/alpha sandwich"/>
    <property type="match status" value="1"/>
</dbReference>
<protein>
    <recommendedName>
        <fullName evidence="3">DUF1795 domain-containing protein</fullName>
    </recommendedName>
</protein>
<dbReference type="OrthoDB" id="7018905at2"/>
<dbReference type="SUPFAM" id="SSF55724">
    <property type="entry name" value="Mog1p/PsbP-like"/>
    <property type="match status" value="1"/>
</dbReference>
<dbReference type="EMBL" id="FNCJ01000004">
    <property type="protein sequence ID" value="SDG62103.1"/>
    <property type="molecule type" value="Genomic_DNA"/>
</dbReference>
<gene>
    <name evidence="1" type="ORF">SAMN05216466_104185</name>
</gene>
<evidence type="ECO:0000313" key="1">
    <source>
        <dbReference type="EMBL" id="SDG62103.1"/>
    </source>
</evidence>
<dbReference type="RefSeq" id="WP_090684344.1">
    <property type="nucleotide sequence ID" value="NZ_CADERL010000006.1"/>
</dbReference>
<evidence type="ECO:0008006" key="3">
    <source>
        <dbReference type="Google" id="ProtNLM"/>
    </source>
</evidence>
<accession>A0A1G7VQR9</accession>
<dbReference type="Proteomes" id="UP000199706">
    <property type="component" value="Unassembled WGS sequence"/>
</dbReference>